<feature type="transmembrane region" description="Helical" evidence="18">
    <location>
        <begin position="7"/>
        <end position="30"/>
    </location>
</feature>
<dbReference type="EMBL" id="JX839706">
    <property type="protein sequence ID" value="AFV25565.1"/>
    <property type="molecule type" value="Genomic_DNA"/>
</dbReference>
<proteinExistence type="inferred from homology"/>
<feature type="transmembrane region" description="Helical" evidence="18">
    <location>
        <begin position="55"/>
        <end position="79"/>
    </location>
</feature>
<dbReference type="InterPro" id="IPR001750">
    <property type="entry name" value="ND/Mrp_TM"/>
</dbReference>
<evidence type="ECO:0000256" key="1">
    <source>
        <dbReference type="ARBA" id="ARBA00003257"/>
    </source>
</evidence>
<feature type="transmembrane region" description="Helical" evidence="18">
    <location>
        <begin position="232"/>
        <end position="254"/>
    </location>
</feature>
<dbReference type="GO" id="GO:0008137">
    <property type="term" value="F:NADH dehydrogenase (ubiquinone) activity"/>
    <property type="evidence" value="ECO:0007669"/>
    <property type="project" value="UniProtKB-EC"/>
</dbReference>
<comment type="function">
    <text evidence="18">Core subunit of the mitochondrial membrane respiratory chain NADH dehydrogenase (Complex I) which catalyzes electron transfer from NADH through the respiratory chain, using ubiquinone as an electron acceptor. Essential for the catalytic activity and assembly of complex I.</text>
</comment>
<keyword evidence="9 18" id="KW-0999">Mitochondrion inner membrane</keyword>
<keyword evidence="13 18" id="KW-0520">NAD</keyword>
<dbReference type="PANTHER" id="PTHR46552">
    <property type="entry name" value="NADH-UBIQUINONE OXIDOREDUCTASE CHAIN 2"/>
    <property type="match status" value="1"/>
</dbReference>
<evidence type="ECO:0000259" key="19">
    <source>
        <dbReference type="Pfam" id="PF00361"/>
    </source>
</evidence>
<keyword evidence="11 18" id="KW-0249">Electron transport</keyword>
<dbReference type="CTD" id="4536"/>
<keyword evidence="12 18" id="KW-1133">Transmembrane helix</keyword>
<feature type="transmembrane region" description="Helical" evidence="18">
    <location>
        <begin position="144"/>
        <end position="163"/>
    </location>
</feature>
<dbReference type="GO" id="GO:0005743">
    <property type="term" value="C:mitochondrial inner membrane"/>
    <property type="evidence" value="ECO:0007669"/>
    <property type="project" value="UniProtKB-SubCell"/>
</dbReference>
<feature type="transmembrane region" description="Helical" evidence="18">
    <location>
        <begin position="305"/>
        <end position="327"/>
    </location>
</feature>
<evidence type="ECO:0000256" key="9">
    <source>
        <dbReference type="ARBA" id="ARBA00022792"/>
    </source>
</evidence>
<sequence length="330" mass="38554">MNYSKIMFMIMIMLTTLMTISSTNWIGMWIGMEMNLMSFIPFINKNKNLKSSRAMMMYFLAQSIGSIIFLFAILMNSFIMTPIMMNEFIKTAMVIGMAIKLGMAPFHSWMPEMMSNINWNEMMVLMTWQKVAPLYTLSNLMNNWSMYILIILSTIVGAIGGLNQTSMRKIMAYSSINHMGWITAMMITQTKWFMYLLIYSITVAMLCYMMNMHNTYFINQVSTMNESMTEKLTYSILMLSIGGMPPFLGFLPKWMAIQSMINTEMMILMTIMIMMSLLTLFYYMRMISSLMLMYSSMNKWMKYKSPNTMMVSLMLTINMSMPIYSIMSFF</sequence>
<feature type="transmembrane region" description="Helical" evidence="18">
    <location>
        <begin position="91"/>
        <end position="110"/>
    </location>
</feature>
<feature type="transmembrane region" description="Helical" evidence="18">
    <location>
        <begin position="193"/>
        <end position="211"/>
    </location>
</feature>
<evidence type="ECO:0000256" key="18">
    <source>
        <dbReference type="RuleBase" id="RU003403"/>
    </source>
</evidence>
<dbReference type="AlphaFoldDB" id="M4HZ21"/>
<accession>M4HZ21</accession>
<gene>
    <name evidence="20" type="primary">ND2</name>
</gene>
<keyword evidence="15 18" id="KW-0496">Mitochondrion</keyword>
<dbReference type="GeneID" id="14842784"/>
<evidence type="ECO:0000313" key="20">
    <source>
        <dbReference type="EMBL" id="AFV25565.1"/>
    </source>
</evidence>
<keyword evidence="16 18" id="KW-0472">Membrane</keyword>
<evidence type="ECO:0000256" key="12">
    <source>
        <dbReference type="ARBA" id="ARBA00022989"/>
    </source>
</evidence>
<keyword evidence="8 18" id="KW-0812">Transmembrane</keyword>
<organism evidence="20">
    <name type="scientific">Chauliops fallax</name>
    <dbReference type="NCBI Taxonomy" id="1244200"/>
    <lineage>
        <taxon>Eukaryota</taxon>
        <taxon>Metazoa</taxon>
        <taxon>Ecdysozoa</taxon>
        <taxon>Arthropoda</taxon>
        <taxon>Hexapoda</taxon>
        <taxon>Insecta</taxon>
        <taxon>Pterygota</taxon>
        <taxon>Neoptera</taxon>
        <taxon>Paraneoptera</taxon>
        <taxon>Hemiptera</taxon>
        <taxon>Heteroptera</taxon>
        <taxon>Panheteroptera</taxon>
        <taxon>Pentatomomorpha</taxon>
        <taxon>Lygaeoidea</taxon>
        <taxon>Malcidae</taxon>
        <taxon>Chauliopinae</taxon>
        <taxon>Chauliops</taxon>
    </lineage>
</organism>
<name>M4HZ21_9HEMI</name>
<protein>
    <recommendedName>
        <fullName evidence="5 18">NADH-ubiquinone oxidoreductase chain 2</fullName>
        <ecNumber evidence="4 18">7.1.1.2</ecNumber>
    </recommendedName>
</protein>
<comment type="similarity">
    <text evidence="3 18">Belongs to the complex I subunit 2 family.</text>
</comment>
<keyword evidence="10 18" id="KW-1278">Translocase</keyword>
<comment type="subcellular location">
    <subcellularLocation>
        <location evidence="2 18">Mitochondrion inner membrane</location>
        <topology evidence="2 18">Multi-pass membrane protein</topology>
    </subcellularLocation>
</comment>
<evidence type="ECO:0000256" key="17">
    <source>
        <dbReference type="ARBA" id="ARBA00049551"/>
    </source>
</evidence>
<dbReference type="PRINTS" id="PR01436">
    <property type="entry name" value="NADHDHGNASE2"/>
</dbReference>
<feature type="domain" description="NADH:quinone oxidoreductase/Mrp antiporter transmembrane" evidence="19">
    <location>
        <begin position="22"/>
        <end position="279"/>
    </location>
</feature>
<evidence type="ECO:0000256" key="10">
    <source>
        <dbReference type="ARBA" id="ARBA00022967"/>
    </source>
</evidence>
<evidence type="ECO:0000256" key="6">
    <source>
        <dbReference type="ARBA" id="ARBA00022448"/>
    </source>
</evidence>
<evidence type="ECO:0000256" key="15">
    <source>
        <dbReference type="ARBA" id="ARBA00023128"/>
    </source>
</evidence>
<dbReference type="PANTHER" id="PTHR46552:SF1">
    <property type="entry name" value="NADH-UBIQUINONE OXIDOREDUCTASE CHAIN 2"/>
    <property type="match status" value="1"/>
</dbReference>
<evidence type="ECO:0000256" key="14">
    <source>
        <dbReference type="ARBA" id="ARBA00023075"/>
    </source>
</evidence>
<dbReference type="EC" id="7.1.1.2" evidence="4 18"/>
<dbReference type="InterPro" id="IPR003917">
    <property type="entry name" value="NADH_UbQ_OxRdtase_chain2"/>
</dbReference>
<evidence type="ECO:0000256" key="7">
    <source>
        <dbReference type="ARBA" id="ARBA00022660"/>
    </source>
</evidence>
<geneLocation type="mitochondrion" evidence="20"/>
<evidence type="ECO:0000256" key="2">
    <source>
        <dbReference type="ARBA" id="ARBA00004448"/>
    </source>
</evidence>
<keyword evidence="6" id="KW-0813">Transport</keyword>
<evidence type="ECO:0000256" key="8">
    <source>
        <dbReference type="ARBA" id="ARBA00022692"/>
    </source>
</evidence>
<evidence type="ECO:0000256" key="4">
    <source>
        <dbReference type="ARBA" id="ARBA00012944"/>
    </source>
</evidence>
<comment type="function">
    <text evidence="1">Core subunit of the mitochondrial membrane respiratory chain NADH dehydrogenase (Complex I) that is believed to belong to the minimal assembly required for catalysis. Complex I functions in the transfer of electrons from NADH to the respiratory chain. The immediate electron acceptor for the enzyme is believed to be ubiquinone.</text>
</comment>
<evidence type="ECO:0000256" key="3">
    <source>
        <dbReference type="ARBA" id="ARBA00007012"/>
    </source>
</evidence>
<evidence type="ECO:0000256" key="11">
    <source>
        <dbReference type="ARBA" id="ARBA00022982"/>
    </source>
</evidence>
<evidence type="ECO:0000256" key="16">
    <source>
        <dbReference type="ARBA" id="ARBA00023136"/>
    </source>
</evidence>
<dbReference type="InterPro" id="IPR050175">
    <property type="entry name" value="Complex_I_Subunit_2"/>
</dbReference>
<evidence type="ECO:0000256" key="13">
    <source>
        <dbReference type="ARBA" id="ARBA00023027"/>
    </source>
</evidence>
<comment type="catalytic activity">
    <reaction evidence="17 18">
        <text>a ubiquinone + NADH + 5 H(+)(in) = a ubiquinol + NAD(+) + 4 H(+)(out)</text>
        <dbReference type="Rhea" id="RHEA:29091"/>
        <dbReference type="Rhea" id="RHEA-COMP:9565"/>
        <dbReference type="Rhea" id="RHEA-COMP:9566"/>
        <dbReference type="ChEBI" id="CHEBI:15378"/>
        <dbReference type="ChEBI" id="CHEBI:16389"/>
        <dbReference type="ChEBI" id="CHEBI:17976"/>
        <dbReference type="ChEBI" id="CHEBI:57540"/>
        <dbReference type="ChEBI" id="CHEBI:57945"/>
        <dbReference type="EC" id="7.1.1.2"/>
    </reaction>
</comment>
<evidence type="ECO:0000256" key="5">
    <source>
        <dbReference type="ARBA" id="ARBA00021008"/>
    </source>
</evidence>
<dbReference type="Pfam" id="PF00361">
    <property type="entry name" value="Proton_antipo_M"/>
    <property type="match status" value="1"/>
</dbReference>
<feature type="transmembrane region" description="Helical" evidence="18">
    <location>
        <begin position="266"/>
        <end position="284"/>
    </location>
</feature>
<keyword evidence="7 18" id="KW-0679">Respiratory chain</keyword>
<keyword evidence="14 18" id="KW-0830">Ubiquinone</keyword>
<dbReference type="RefSeq" id="YP_007626992.1">
    <property type="nucleotide sequence ID" value="NC_020772.1"/>
</dbReference>
<reference evidence="20" key="1">
    <citation type="journal article" date="2013" name="PLoS ONE">
        <title>The Complete Mitochondrial Genome of the Stalk-Eyed Bug Chauliops fallax Scott, and the Monophyly of Malcidae (Hemiptera: Heteroptera).</title>
        <authorList>
            <person name="Li T."/>
            <person name="Gao C."/>
            <person name="Cui Y."/>
            <person name="Xie Q."/>
            <person name="Bu W."/>
        </authorList>
    </citation>
    <scope>NUCLEOTIDE SEQUENCE</scope>
</reference>
<dbReference type="GO" id="GO:0006120">
    <property type="term" value="P:mitochondrial electron transport, NADH to ubiquinone"/>
    <property type="evidence" value="ECO:0007669"/>
    <property type="project" value="InterPro"/>
</dbReference>